<dbReference type="EMBL" id="MTKS01000308">
    <property type="protein sequence ID" value="RWX50504.1"/>
    <property type="molecule type" value="Genomic_DNA"/>
</dbReference>
<comment type="caution">
    <text evidence="3">The sequence shown here is derived from an EMBL/GenBank/DDBJ whole genome shotgun (WGS) entry which is preliminary data.</text>
</comment>
<evidence type="ECO:0000313" key="3">
    <source>
        <dbReference type="EMBL" id="RWX50504.1"/>
    </source>
</evidence>
<dbReference type="InterPro" id="IPR045398">
    <property type="entry name" value="DUF6515"/>
</dbReference>
<feature type="transmembrane region" description="Helical" evidence="1">
    <location>
        <begin position="98"/>
        <end position="118"/>
    </location>
</feature>
<accession>A0A444JBQ7</accession>
<protein>
    <submittedName>
        <fullName evidence="3">SH3 domain-containing protein</fullName>
    </submittedName>
</protein>
<keyword evidence="1" id="KW-0812">Transmembrane</keyword>
<reference evidence="3 4" key="1">
    <citation type="submission" date="2017-01" db="EMBL/GenBank/DDBJ databases">
        <title>The cable genome- insights into the physiology and evolution of filamentous bacteria capable of sulfide oxidation via long distance electron transfer.</title>
        <authorList>
            <person name="Schreiber L."/>
            <person name="Bjerg J.T."/>
            <person name="Boggild A."/>
            <person name="Van De Vossenberg J."/>
            <person name="Meysman F."/>
            <person name="Nielsen L.P."/>
            <person name="Schramm A."/>
            <person name="Kjeldsen K.U."/>
        </authorList>
    </citation>
    <scope>NUCLEOTIDE SEQUENCE [LARGE SCALE GENOMIC DNA]</scope>
    <source>
        <strain evidence="3">A5</strain>
    </source>
</reference>
<organism evidence="3 4">
    <name type="scientific">Candidatus Electrothrix marina</name>
    <dbReference type="NCBI Taxonomy" id="1859130"/>
    <lineage>
        <taxon>Bacteria</taxon>
        <taxon>Pseudomonadati</taxon>
        <taxon>Thermodesulfobacteriota</taxon>
        <taxon>Desulfobulbia</taxon>
        <taxon>Desulfobulbales</taxon>
        <taxon>Desulfobulbaceae</taxon>
        <taxon>Candidatus Electrothrix</taxon>
    </lineage>
</organism>
<name>A0A444JBQ7_9BACT</name>
<dbReference type="Proteomes" id="UP000288892">
    <property type="component" value="Unassembled WGS sequence"/>
</dbReference>
<dbReference type="SMART" id="SM00287">
    <property type="entry name" value="SH3b"/>
    <property type="match status" value="1"/>
</dbReference>
<evidence type="ECO:0000256" key="1">
    <source>
        <dbReference type="SAM" id="Phobius"/>
    </source>
</evidence>
<dbReference type="Pfam" id="PF08239">
    <property type="entry name" value="SH3_3"/>
    <property type="match status" value="1"/>
</dbReference>
<keyword evidence="1" id="KW-0472">Membrane</keyword>
<feature type="domain" description="SH3b" evidence="2">
    <location>
        <begin position="189"/>
        <end position="253"/>
    </location>
</feature>
<proteinExistence type="predicted"/>
<evidence type="ECO:0000313" key="4">
    <source>
        <dbReference type="Proteomes" id="UP000288892"/>
    </source>
</evidence>
<dbReference type="Gene3D" id="2.30.30.40">
    <property type="entry name" value="SH3 Domains"/>
    <property type="match status" value="1"/>
</dbReference>
<gene>
    <name evidence="3" type="ORF">VU01_13081</name>
</gene>
<dbReference type="Pfam" id="PF20125">
    <property type="entry name" value="DUF6515"/>
    <property type="match status" value="1"/>
</dbReference>
<keyword evidence="1" id="KW-1133">Transmembrane helix</keyword>
<dbReference type="InterPro" id="IPR003646">
    <property type="entry name" value="SH3-like_bac-type"/>
</dbReference>
<keyword evidence="4" id="KW-1185">Reference proteome</keyword>
<evidence type="ECO:0000259" key="2">
    <source>
        <dbReference type="PROSITE" id="PS51781"/>
    </source>
</evidence>
<dbReference type="AlphaFoldDB" id="A0A444JBQ7"/>
<sequence length="258" mass="28751">MTQHRQQFDQGRDNGRRNLSRPAKVCWVTFLSVGLCFAQLSPVFARHPFNSPVVPGYTSPRAARPSAPVRRTVLPGPRVRPIVRPPVVVRRPVPVRRVLRALPLGYAAIMLANSLYYYHGGSFYRQDPGGYIIVDAPVGAVVPALPADYSFLLIDGVRYYTHAGSYYLQVPEGYQVVPDPRRTVPQSVASNKIVVTSNMLNVRSGPGLEYYVANRVNYGDILLVLQRNADWVYVQLPDNSRGWVMTRFTAPAGQRADG</sequence>
<dbReference type="PROSITE" id="PS51781">
    <property type="entry name" value="SH3B"/>
    <property type="match status" value="1"/>
</dbReference>